<evidence type="ECO:0000256" key="2">
    <source>
        <dbReference type="ARBA" id="ARBA00022747"/>
    </source>
</evidence>
<comment type="similarity">
    <text evidence="1">Belongs to the type-I restriction system S methylase family.</text>
</comment>
<dbReference type="EMBL" id="JPFZ01000010">
    <property type="protein sequence ID" value="KEQ47134.1"/>
    <property type="molecule type" value="Genomic_DNA"/>
</dbReference>
<gene>
    <name evidence="6" type="ORF">SK608_1554</name>
</gene>
<evidence type="ECO:0000313" key="6">
    <source>
        <dbReference type="EMBL" id="KEQ47134.1"/>
    </source>
</evidence>
<dbReference type="RefSeq" id="WP_033677977.1">
    <property type="nucleotide sequence ID" value="NZ_JASHBM010000008.1"/>
</dbReference>
<dbReference type="CDD" id="cd17265">
    <property type="entry name" value="RMtype1_S_Eco4255III-TRD2-CR2_like"/>
    <property type="match status" value="1"/>
</dbReference>
<reference evidence="6 7" key="1">
    <citation type="submission" date="2014-05" db="EMBL/GenBank/DDBJ databases">
        <authorList>
            <person name="Daugherty S.C."/>
            <person name="Tallon L.J."/>
            <person name="Sadzewicz L."/>
            <person name="Kilian M."/>
            <person name="Tettelin H."/>
        </authorList>
    </citation>
    <scope>NUCLEOTIDE SEQUENCE [LARGE SCALE GENOMIC DNA]</scope>
    <source>
        <strain evidence="6 7">SK608</strain>
    </source>
</reference>
<dbReference type="GO" id="GO:0003677">
    <property type="term" value="F:DNA binding"/>
    <property type="evidence" value="ECO:0007669"/>
    <property type="project" value="UniProtKB-KW"/>
</dbReference>
<keyword evidence="4" id="KW-0175">Coiled coil</keyword>
<name>A0A081QW11_STRMT</name>
<dbReference type="PANTHER" id="PTHR30408:SF12">
    <property type="entry name" value="TYPE I RESTRICTION ENZYME MJAVIII SPECIFICITY SUBUNIT"/>
    <property type="match status" value="1"/>
</dbReference>
<keyword evidence="2" id="KW-0680">Restriction system</keyword>
<dbReference type="InterPro" id="IPR044946">
    <property type="entry name" value="Restrct_endonuc_typeI_TRD_sf"/>
</dbReference>
<feature type="coiled-coil region" evidence="4">
    <location>
        <begin position="381"/>
        <end position="408"/>
    </location>
</feature>
<evidence type="ECO:0000259" key="5">
    <source>
        <dbReference type="Pfam" id="PF01420"/>
    </source>
</evidence>
<evidence type="ECO:0000256" key="4">
    <source>
        <dbReference type="SAM" id="Coils"/>
    </source>
</evidence>
<dbReference type="GO" id="GO:0009307">
    <property type="term" value="P:DNA restriction-modification system"/>
    <property type="evidence" value="ECO:0007669"/>
    <property type="project" value="UniProtKB-KW"/>
</dbReference>
<dbReference type="SUPFAM" id="SSF116734">
    <property type="entry name" value="DNA methylase specificity domain"/>
    <property type="match status" value="2"/>
</dbReference>
<evidence type="ECO:0000313" key="7">
    <source>
        <dbReference type="Proteomes" id="UP000028022"/>
    </source>
</evidence>
<organism evidence="6 7">
    <name type="scientific">Streptococcus mitis</name>
    <dbReference type="NCBI Taxonomy" id="28037"/>
    <lineage>
        <taxon>Bacteria</taxon>
        <taxon>Bacillati</taxon>
        <taxon>Bacillota</taxon>
        <taxon>Bacilli</taxon>
        <taxon>Lactobacillales</taxon>
        <taxon>Streptococcaceae</taxon>
        <taxon>Streptococcus</taxon>
        <taxon>Streptococcus mitis group</taxon>
    </lineage>
</organism>
<dbReference type="Gene3D" id="3.90.220.20">
    <property type="entry name" value="DNA methylase specificity domains"/>
    <property type="match status" value="2"/>
</dbReference>
<dbReference type="InterPro" id="IPR052021">
    <property type="entry name" value="Type-I_RS_S_subunit"/>
</dbReference>
<evidence type="ECO:0000256" key="3">
    <source>
        <dbReference type="ARBA" id="ARBA00023125"/>
    </source>
</evidence>
<feature type="domain" description="Type I restriction modification DNA specificity" evidence="5">
    <location>
        <begin position="78"/>
        <end position="186"/>
    </location>
</feature>
<evidence type="ECO:0000256" key="1">
    <source>
        <dbReference type="ARBA" id="ARBA00010923"/>
    </source>
</evidence>
<dbReference type="InterPro" id="IPR000055">
    <property type="entry name" value="Restrct_endonuc_typeI_TRD"/>
</dbReference>
<dbReference type="PANTHER" id="PTHR30408">
    <property type="entry name" value="TYPE-1 RESTRICTION ENZYME ECOKI SPECIFICITY PROTEIN"/>
    <property type="match status" value="1"/>
</dbReference>
<comment type="caution">
    <text evidence="6">The sequence shown here is derived from an EMBL/GenBank/DDBJ whole genome shotgun (WGS) entry which is preliminary data.</text>
</comment>
<feature type="domain" description="Type I restriction modification DNA specificity" evidence="5">
    <location>
        <begin position="226"/>
        <end position="399"/>
    </location>
</feature>
<sequence length="411" mass="46241">MKPKIIFSEGKEDWVKKTLLSNIEKILDYRGRTPKKLGLSWSGTGYLALSALNVKNGYIDFKADANYGDQELYDRWMGDNHLHKGQVVFTTEAPMGNVAQIPNDALYILSQRTIAFEVKRDSIREDFLATLLRSPKIFNELTSLSSGGTAKGVSQKSLSNLKVYLPTSLEEQSAIGSLFRTLDDLLASYKDNLANYQSLKVTMLSKMFPKAGQTVPEIRLNGFDGEWEEKELGDIVKFYSGLTYKPSDVLSCGTLVLRSSNVRDGELIYIDNVFVNPNIVNCQNVKSGDIVVVVRNGSRDLIGKHALIRSEMPNTVIGAFMTGVRCDNPEFINALLDTKMFISEIHRNLGSTINQITTGNFKRMKFYFPLKDEQQAIGAYFSNLDNLINSYQEKISQLETLKKKLLQDMFI</sequence>
<keyword evidence="3" id="KW-0238">DNA-binding</keyword>
<accession>A0A081QW11</accession>
<proteinExistence type="inferred from homology"/>
<dbReference type="AlphaFoldDB" id="A0A081QW11"/>
<protein>
    <submittedName>
        <fullName evidence="6">Type I restriction modification DNA specificity domain protein</fullName>
    </submittedName>
</protein>
<dbReference type="Pfam" id="PF01420">
    <property type="entry name" value="Methylase_S"/>
    <property type="match status" value="2"/>
</dbReference>
<dbReference type="Proteomes" id="UP000028022">
    <property type="component" value="Unassembled WGS sequence"/>
</dbReference>